<sequence>YKLKKNGFRIPAEAHFSRDLTLQRESSKVKISESIRGEKKEVEKNLTFACDSVKIENEKEEVLDTQFVTTS</sequence>
<organism evidence="1 2">
    <name type="scientific">bacterium (Candidatus Ratteibacteria) CG01_land_8_20_14_3_00_40_19</name>
    <dbReference type="NCBI Taxonomy" id="2014290"/>
    <lineage>
        <taxon>Bacteria</taxon>
        <taxon>Candidatus Ratteibacteria</taxon>
    </lineage>
</organism>
<dbReference type="EMBL" id="PETL01000083">
    <property type="protein sequence ID" value="PIV64538.1"/>
    <property type="molecule type" value="Genomic_DNA"/>
</dbReference>
<accession>A0A2M7EA09</accession>
<feature type="non-terminal residue" evidence="1">
    <location>
        <position position="1"/>
    </location>
</feature>
<proteinExistence type="predicted"/>
<gene>
    <name evidence="1" type="ORF">COS11_01665</name>
</gene>
<dbReference type="Proteomes" id="UP000228886">
    <property type="component" value="Unassembled WGS sequence"/>
</dbReference>
<evidence type="ECO:0000313" key="1">
    <source>
        <dbReference type="EMBL" id="PIV64538.1"/>
    </source>
</evidence>
<protein>
    <submittedName>
        <fullName evidence="1">Uncharacterized protein</fullName>
    </submittedName>
</protein>
<dbReference type="AlphaFoldDB" id="A0A2M7EA09"/>
<name>A0A2M7EA09_9BACT</name>
<evidence type="ECO:0000313" key="2">
    <source>
        <dbReference type="Proteomes" id="UP000228886"/>
    </source>
</evidence>
<comment type="caution">
    <text evidence="1">The sequence shown here is derived from an EMBL/GenBank/DDBJ whole genome shotgun (WGS) entry which is preliminary data.</text>
</comment>
<reference evidence="2" key="1">
    <citation type="submission" date="2017-09" db="EMBL/GenBank/DDBJ databases">
        <title>Depth-based differentiation of microbial function through sediment-hosted aquifers and enrichment of novel symbionts in the deep terrestrial subsurface.</title>
        <authorList>
            <person name="Probst A.J."/>
            <person name="Ladd B."/>
            <person name="Jarett J.K."/>
            <person name="Geller-Mcgrath D.E."/>
            <person name="Sieber C.M.K."/>
            <person name="Emerson J.B."/>
            <person name="Anantharaman K."/>
            <person name="Thomas B.C."/>
            <person name="Malmstrom R."/>
            <person name="Stieglmeier M."/>
            <person name="Klingl A."/>
            <person name="Woyke T."/>
            <person name="Ryan C.M."/>
            <person name="Banfield J.F."/>
        </authorList>
    </citation>
    <scope>NUCLEOTIDE SEQUENCE [LARGE SCALE GENOMIC DNA]</scope>
</reference>